<dbReference type="OrthoDB" id="45365at2759"/>
<name>A0A8R2NKU8_ACYPI</name>
<reference evidence="4" key="1">
    <citation type="submission" date="2010-06" db="EMBL/GenBank/DDBJ databases">
        <authorList>
            <person name="Jiang H."/>
            <person name="Abraham K."/>
            <person name="Ali S."/>
            <person name="Alsbrooks S.L."/>
            <person name="Anim B.N."/>
            <person name="Anosike U.S."/>
            <person name="Attaway T."/>
            <person name="Bandaranaike D.P."/>
            <person name="Battles P.K."/>
            <person name="Bell S.N."/>
            <person name="Bell A.V."/>
            <person name="Beltran B."/>
            <person name="Bickham C."/>
            <person name="Bustamante Y."/>
            <person name="Caleb T."/>
            <person name="Canada A."/>
            <person name="Cardenas V."/>
            <person name="Carter K."/>
            <person name="Chacko J."/>
            <person name="Chandrabose M.N."/>
            <person name="Chavez D."/>
            <person name="Chavez A."/>
            <person name="Chen L."/>
            <person name="Chu H.-S."/>
            <person name="Claassen K.J."/>
            <person name="Cockrell R."/>
            <person name="Collins M."/>
            <person name="Cooper J.A."/>
            <person name="Cree A."/>
            <person name="Curry S.M."/>
            <person name="Da Y."/>
            <person name="Dao M.D."/>
            <person name="Das B."/>
            <person name="Davila M.-L."/>
            <person name="Davy-Carroll L."/>
            <person name="Denson S."/>
            <person name="Dinh H."/>
            <person name="Ebong V.E."/>
            <person name="Edwards J.R."/>
            <person name="Egan A."/>
            <person name="El-Daye J."/>
            <person name="Escobedo L."/>
            <person name="Fernandez S."/>
            <person name="Fernando P.R."/>
            <person name="Flagg N."/>
            <person name="Forbes L.D."/>
            <person name="Fowler R.G."/>
            <person name="Fu Q."/>
            <person name="Gabisi R.A."/>
            <person name="Ganer J."/>
            <person name="Garbino Pronczuk A."/>
            <person name="Garcia R.M."/>
            <person name="Garner T."/>
            <person name="Garrett T.E."/>
            <person name="Gonzalez D.A."/>
            <person name="Hamid H."/>
            <person name="Hawkins E.S."/>
            <person name="Hirani K."/>
            <person name="Hogues M.E."/>
            <person name="Hollins B."/>
            <person name="Hsiao C.-H."/>
            <person name="Jabil R."/>
            <person name="James M.L."/>
            <person name="Jhangiani S.N."/>
            <person name="Johnson B."/>
            <person name="Johnson Q."/>
            <person name="Joshi V."/>
            <person name="Kalu J.B."/>
            <person name="Kam C."/>
            <person name="Kashfia A."/>
            <person name="Keebler J."/>
            <person name="Kisamo H."/>
            <person name="Kovar C.L."/>
            <person name="Lago L.A."/>
            <person name="Lai C.-Y."/>
            <person name="Laidlaw J."/>
            <person name="Lara F."/>
            <person name="Le T.-K."/>
            <person name="Lee S.L."/>
            <person name="Legall F.H."/>
            <person name="Lemon S.J."/>
            <person name="Lewis L.R."/>
            <person name="Li B."/>
            <person name="Liu Y."/>
            <person name="Liu Y.-S."/>
            <person name="Lopez J."/>
            <person name="Lozado R.J."/>
            <person name="Lu J."/>
            <person name="Madu R.C."/>
            <person name="Maheshwari M."/>
            <person name="Maheshwari R."/>
            <person name="Malloy K."/>
            <person name="Martinez E."/>
            <person name="Mathew T."/>
            <person name="Mercado I.C."/>
            <person name="Mercado C."/>
            <person name="Meyer B."/>
            <person name="Montgomery K."/>
            <person name="Morgan M.B."/>
            <person name="Munidasa M."/>
            <person name="Nazareth L.V."/>
            <person name="Nelson J."/>
            <person name="Ng B.M."/>
            <person name="Nguyen N.B."/>
            <person name="Nguyen P.Q."/>
            <person name="Nguyen T."/>
            <person name="Obregon M."/>
            <person name="Okwuonu G.O."/>
            <person name="Onwere C.G."/>
            <person name="Orozco G."/>
            <person name="Parra A."/>
            <person name="Patel S."/>
            <person name="Patil S."/>
            <person name="Perez A."/>
            <person name="Perez Y."/>
            <person name="Pham C."/>
            <person name="Primus E.L."/>
            <person name="Pu L.-L."/>
            <person name="Puazo M."/>
            <person name="Qin X."/>
            <person name="Quiroz J.B."/>
            <person name="Reese J."/>
            <person name="Richards S."/>
            <person name="Rives C.M."/>
            <person name="Robberts R."/>
            <person name="Ruiz S.J."/>
            <person name="Ruiz M.J."/>
            <person name="Santibanez J."/>
            <person name="Schneider B.W."/>
            <person name="Sisson I."/>
            <person name="Smith M."/>
            <person name="Sodergren E."/>
            <person name="Song X.-Z."/>
            <person name="Song B.B."/>
            <person name="Summersgill H."/>
            <person name="Thelus R."/>
            <person name="Thornton R.D."/>
            <person name="Trejos Z.Y."/>
            <person name="Usmani K."/>
            <person name="Vattathil S."/>
            <person name="Villasana D."/>
            <person name="Walker D.L."/>
            <person name="Wang S."/>
            <person name="Wang K."/>
            <person name="White C.S."/>
            <person name="Williams A.C."/>
            <person name="Williamson J."/>
            <person name="Wilson K."/>
            <person name="Woghiren I.O."/>
            <person name="Woodworth J.R."/>
            <person name="Worley K.C."/>
            <person name="Wright R.A."/>
            <person name="Wu W."/>
            <person name="Young L."/>
            <person name="Zhang L."/>
            <person name="Zhang J."/>
            <person name="Zhu Y."/>
            <person name="Muzny D.M."/>
            <person name="Weinstock G."/>
            <person name="Gibbs R.A."/>
        </authorList>
    </citation>
    <scope>NUCLEOTIDE SEQUENCE [LARGE SCALE GENOMIC DNA]</scope>
    <source>
        <strain evidence="4">LSR1</strain>
    </source>
</reference>
<dbReference type="GeneID" id="107885046"/>
<dbReference type="PANTHER" id="PTHR45632">
    <property type="entry name" value="LD33804P"/>
    <property type="match status" value="1"/>
</dbReference>
<keyword evidence="4" id="KW-1185">Reference proteome</keyword>
<dbReference type="Pfam" id="PF01344">
    <property type="entry name" value="Kelch_1"/>
    <property type="match status" value="3"/>
</dbReference>
<dbReference type="EnsemblMetazoa" id="XM_029486239.1">
    <property type="protein sequence ID" value="XP_029342099.1"/>
    <property type="gene ID" value="LOC107885046"/>
</dbReference>
<dbReference type="InterPro" id="IPR015915">
    <property type="entry name" value="Kelch-typ_b-propeller"/>
</dbReference>
<evidence type="ECO:0000313" key="4">
    <source>
        <dbReference type="Proteomes" id="UP000007819"/>
    </source>
</evidence>
<evidence type="ECO:0000256" key="2">
    <source>
        <dbReference type="ARBA" id="ARBA00022737"/>
    </source>
</evidence>
<sequence>MSTEYYDPNIDRWQLGPYMITPLFDSDYFNDAYLNVVNESNQPTNSVHMLNLSSELPCWEKTAAMLYTRSYFGVVVIEDRIYAVGGYNGGSKSLACAEVFNCSTQKWCMISDMSIRRGEVGGFDDLSCNDLRSVECYDPSIDTWIKVAEMDVPRRGAGVGVLDGVLYAVGVSNGLTTWRSVEAYRPSTGVWTTIAEIHMRRKNSGF</sequence>
<proteinExistence type="predicted"/>
<reference evidence="3" key="2">
    <citation type="submission" date="2022-06" db="UniProtKB">
        <authorList>
            <consortium name="EnsemblMetazoa"/>
        </authorList>
    </citation>
    <scope>IDENTIFICATION</scope>
</reference>
<organism evidence="3 4">
    <name type="scientific">Acyrthosiphon pisum</name>
    <name type="common">Pea aphid</name>
    <dbReference type="NCBI Taxonomy" id="7029"/>
    <lineage>
        <taxon>Eukaryota</taxon>
        <taxon>Metazoa</taxon>
        <taxon>Ecdysozoa</taxon>
        <taxon>Arthropoda</taxon>
        <taxon>Hexapoda</taxon>
        <taxon>Insecta</taxon>
        <taxon>Pterygota</taxon>
        <taxon>Neoptera</taxon>
        <taxon>Paraneoptera</taxon>
        <taxon>Hemiptera</taxon>
        <taxon>Sternorrhyncha</taxon>
        <taxon>Aphidomorpha</taxon>
        <taxon>Aphidoidea</taxon>
        <taxon>Aphididae</taxon>
        <taxon>Macrosiphini</taxon>
        <taxon>Acyrthosiphon</taxon>
    </lineage>
</organism>
<dbReference type="InterPro" id="IPR006652">
    <property type="entry name" value="Kelch_1"/>
</dbReference>
<accession>A0A8R2NKU8</accession>
<dbReference type="RefSeq" id="XP_029342099.1">
    <property type="nucleotide sequence ID" value="XM_029486239.1"/>
</dbReference>
<dbReference type="Gene3D" id="2.120.10.80">
    <property type="entry name" value="Kelch-type beta propeller"/>
    <property type="match status" value="2"/>
</dbReference>
<dbReference type="SUPFAM" id="SSF117281">
    <property type="entry name" value="Kelch motif"/>
    <property type="match status" value="1"/>
</dbReference>
<dbReference type="SMART" id="SM00612">
    <property type="entry name" value="Kelch"/>
    <property type="match status" value="4"/>
</dbReference>
<protein>
    <submittedName>
        <fullName evidence="3">Uncharacterized protein</fullName>
    </submittedName>
</protein>
<evidence type="ECO:0000313" key="3">
    <source>
        <dbReference type="EnsemblMetazoa" id="XP_029342099.1"/>
    </source>
</evidence>
<dbReference type="KEGG" id="api:107885046"/>
<keyword evidence="1" id="KW-0880">Kelch repeat</keyword>
<dbReference type="Proteomes" id="UP000007819">
    <property type="component" value="Chromosome A1"/>
</dbReference>
<keyword evidence="2" id="KW-0677">Repeat</keyword>
<dbReference type="AlphaFoldDB" id="A0A8R2NKU8"/>
<dbReference type="PANTHER" id="PTHR45632:SF3">
    <property type="entry name" value="KELCH-LIKE PROTEIN 32"/>
    <property type="match status" value="1"/>
</dbReference>
<evidence type="ECO:0000256" key="1">
    <source>
        <dbReference type="ARBA" id="ARBA00022441"/>
    </source>
</evidence>